<comment type="caution">
    <text evidence="3">The sequence shown here is derived from an EMBL/GenBank/DDBJ whole genome shotgun (WGS) entry which is preliminary data.</text>
</comment>
<name>A0AAN9UMC9_9PEZI</name>
<keyword evidence="1" id="KW-0175">Coiled coil</keyword>
<sequence>MLLPGQPPSAKRQHVSDIPDSLGTASGNRSLASHSLPPLNTGSAISGIHPKQDPYQTPSTAQDGQTPDGYSELGTPGEKFGLKIRGIAHDNLQSPSHSVADVLNKEHTFSPDDLQQANLALQIRVQALEKDKKQTEEATQAMKTKFTELEERMMAFESRPAQADDSIKALNDKITSLETRLQAVQEHIQLPDEKRTHRDIRERVSSLEKRLESKQKQPEGTEAFHSLQERVESLHAKIGSVEAMVSRKDQTIQGIQTQLSSLESRSVLQERHPEITFREGQVAGKPEASQSQHLEGRTCRRGAEDPKVESGAEAAQSLETRMAALESRTGTPNGITLTEVCNKVIANEEVLAAETDRLQKVYGEVELLMQEHEEFHDVISKHAERLCAAERLERQVTVLQTEMFSLKTRKVKELDDKITTLQGSITAGHDDLLGRIESLPTSETVYERAAQCASLVEQTLKNMLEDYRTQALKEVERRCHCAQANTIHGQSTHKDMLSKDLEEMERTVQATSQAVKGLEGKVNNMKTTFDIIQQSKPRDKDLVVLRDQVMGDPQRLQNIGKTQQAQPSIDNSSASIRLDQLTRQVYGILKDEDRVTPADMERAFQRIEKVERAYHLLKAAITGDMP</sequence>
<feature type="region of interest" description="Disordered" evidence="2">
    <location>
        <begin position="280"/>
        <end position="310"/>
    </location>
</feature>
<dbReference type="EMBL" id="JAJSPL020000001">
    <property type="protein sequence ID" value="KAK7749671.1"/>
    <property type="molecule type" value="Genomic_DNA"/>
</dbReference>
<proteinExistence type="predicted"/>
<evidence type="ECO:0000313" key="4">
    <source>
        <dbReference type="Proteomes" id="UP001320245"/>
    </source>
</evidence>
<feature type="compositionally biased region" description="Basic and acidic residues" evidence="2">
    <location>
        <begin position="294"/>
        <end position="310"/>
    </location>
</feature>
<dbReference type="SUPFAM" id="SSF57997">
    <property type="entry name" value="Tropomyosin"/>
    <property type="match status" value="1"/>
</dbReference>
<accession>A0AAN9UMC9</accession>
<protein>
    <submittedName>
        <fullName evidence="3">Uncharacterized protein</fullName>
    </submittedName>
</protein>
<evidence type="ECO:0000313" key="3">
    <source>
        <dbReference type="EMBL" id="KAK7749671.1"/>
    </source>
</evidence>
<keyword evidence="4" id="KW-1185">Reference proteome</keyword>
<reference evidence="3 4" key="1">
    <citation type="journal article" date="2023" name="PLoS ONE">
        <title>Cytospora paraplurivora sp. nov. isolated from orchards with fruit tree decline syndrome in Ontario, Canada.</title>
        <authorList>
            <person name="Ilyukhin E."/>
            <person name="Nguyen H.D.T."/>
            <person name="Castle A.J."/>
            <person name="Ellouze W."/>
        </authorList>
    </citation>
    <scope>NUCLEOTIDE SEQUENCE [LARGE SCALE GENOMIC DNA]</scope>
    <source>
        <strain evidence="3 4">FDS-564</strain>
    </source>
</reference>
<dbReference type="Proteomes" id="UP001320245">
    <property type="component" value="Unassembled WGS sequence"/>
</dbReference>
<feature type="compositionally biased region" description="Polar residues" evidence="2">
    <location>
        <begin position="23"/>
        <end position="44"/>
    </location>
</feature>
<dbReference type="AlphaFoldDB" id="A0AAN9UMC9"/>
<feature type="region of interest" description="Disordered" evidence="2">
    <location>
        <begin position="1"/>
        <end position="78"/>
    </location>
</feature>
<organism evidence="3 4">
    <name type="scientific">Cytospora paraplurivora</name>
    <dbReference type="NCBI Taxonomy" id="2898453"/>
    <lineage>
        <taxon>Eukaryota</taxon>
        <taxon>Fungi</taxon>
        <taxon>Dikarya</taxon>
        <taxon>Ascomycota</taxon>
        <taxon>Pezizomycotina</taxon>
        <taxon>Sordariomycetes</taxon>
        <taxon>Sordariomycetidae</taxon>
        <taxon>Diaporthales</taxon>
        <taxon>Cytosporaceae</taxon>
        <taxon>Cytospora</taxon>
    </lineage>
</organism>
<feature type="coiled-coil region" evidence="1">
    <location>
        <begin position="118"/>
        <end position="217"/>
    </location>
</feature>
<gene>
    <name evidence="3" type="ORF">SLS53_000250</name>
</gene>
<dbReference type="Gene3D" id="1.20.5.340">
    <property type="match status" value="1"/>
</dbReference>
<evidence type="ECO:0000256" key="2">
    <source>
        <dbReference type="SAM" id="MobiDB-lite"/>
    </source>
</evidence>
<feature type="coiled-coil region" evidence="1">
    <location>
        <begin position="494"/>
        <end position="521"/>
    </location>
</feature>
<feature type="compositionally biased region" description="Polar residues" evidence="2">
    <location>
        <begin position="54"/>
        <end position="65"/>
    </location>
</feature>
<evidence type="ECO:0000256" key="1">
    <source>
        <dbReference type="SAM" id="Coils"/>
    </source>
</evidence>